<dbReference type="InterPro" id="IPR010730">
    <property type="entry name" value="HET"/>
</dbReference>
<dbReference type="AlphaFoldDB" id="A0A6A6IUF4"/>
<sequence length="563" mass="64227">MRLINTSTGQFEEFIGRNIPKYAILSHTWEGGEVSLKDVENGIHQNKEGWKKIAKTCELAARDGLGYAWVDTCCIDKSSSAELTEAINSMYRWYQRAEVCYAFLSDLPASRHLDDTLRNCRWFTRGWTLQELIAPEHVLFFDQEWNNRGSKRALAEQLSCITEIGVLVLRGQYPLHMIAVAQKMSWASFRETTRTEDTAYCLLGIFDVNMPLLYGEEENAFRRLQEEIIKSTADLSIFAWTLPFPISERRTLCVMLAESPAAFSKCGSLAQLPLPDRTEFSISNTGVKTRAQVLWQSIPGKKTYSYVLPLDCVSPAGEALGVRLRKVGPDQFLREDTCTLVKCENGSSNPPREIYLLTRPLQPLFDQSLRNIPANLLIPWTRTHALQIELLLEMHIYDAWPWGRFDNEDQVFFVTGNRQSDSCILRLNGVFNFPFDEYYVGCSFDCMLYAVGWANATPGHLQCSLFEYRPYAERVNELKSRISDWDHDSAHVLGLLAYHQVPKSAGVAKKIPGSSKSALLSFTPRLVSDPTICHKDFWRIEFSCRVYETAELPLIDQGEWTVE</sequence>
<name>A0A6A6IUF4_9PLEO</name>
<organism evidence="3 4">
    <name type="scientific">Trematosphaeria pertusa</name>
    <dbReference type="NCBI Taxonomy" id="390896"/>
    <lineage>
        <taxon>Eukaryota</taxon>
        <taxon>Fungi</taxon>
        <taxon>Dikarya</taxon>
        <taxon>Ascomycota</taxon>
        <taxon>Pezizomycotina</taxon>
        <taxon>Dothideomycetes</taxon>
        <taxon>Pleosporomycetidae</taxon>
        <taxon>Pleosporales</taxon>
        <taxon>Massarineae</taxon>
        <taxon>Trematosphaeriaceae</taxon>
        <taxon>Trematosphaeria</taxon>
    </lineage>
</organism>
<keyword evidence="4" id="KW-1185">Reference proteome</keyword>
<dbReference type="Proteomes" id="UP000800094">
    <property type="component" value="Unassembled WGS sequence"/>
</dbReference>
<evidence type="ECO:0000313" key="4">
    <source>
        <dbReference type="Proteomes" id="UP000800094"/>
    </source>
</evidence>
<dbReference type="PANTHER" id="PTHR10622:SF12">
    <property type="entry name" value="HET DOMAIN-CONTAINING PROTEIN"/>
    <property type="match status" value="1"/>
</dbReference>
<feature type="domain" description="Heterokaryon incompatibility" evidence="1">
    <location>
        <begin position="22"/>
        <end position="106"/>
    </location>
</feature>
<protein>
    <submittedName>
        <fullName evidence="3">HET-domain-containing protein</fullName>
    </submittedName>
</protein>
<dbReference type="InterPro" id="IPR058525">
    <property type="entry name" value="DUF8212"/>
</dbReference>
<gene>
    <name evidence="3" type="ORF">BU26DRAFT_418719</name>
</gene>
<reference evidence="3" key="1">
    <citation type="journal article" date="2020" name="Stud. Mycol.">
        <title>101 Dothideomycetes genomes: a test case for predicting lifestyles and emergence of pathogens.</title>
        <authorList>
            <person name="Haridas S."/>
            <person name="Albert R."/>
            <person name="Binder M."/>
            <person name="Bloem J."/>
            <person name="Labutti K."/>
            <person name="Salamov A."/>
            <person name="Andreopoulos B."/>
            <person name="Baker S."/>
            <person name="Barry K."/>
            <person name="Bills G."/>
            <person name="Bluhm B."/>
            <person name="Cannon C."/>
            <person name="Castanera R."/>
            <person name="Culley D."/>
            <person name="Daum C."/>
            <person name="Ezra D."/>
            <person name="Gonzalez J."/>
            <person name="Henrissat B."/>
            <person name="Kuo A."/>
            <person name="Liang C."/>
            <person name="Lipzen A."/>
            <person name="Lutzoni F."/>
            <person name="Magnuson J."/>
            <person name="Mondo S."/>
            <person name="Nolan M."/>
            <person name="Ohm R."/>
            <person name="Pangilinan J."/>
            <person name="Park H.-J."/>
            <person name="Ramirez L."/>
            <person name="Alfaro M."/>
            <person name="Sun H."/>
            <person name="Tritt A."/>
            <person name="Yoshinaga Y."/>
            <person name="Zwiers L.-H."/>
            <person name="Turgeon B."/>
            <person name="Goodwin S."/>
            <person name="Spatafora J."/>
            <person name="Crous P."/>
            <person name="Grigoriev I."/>
        </authorList>
    </citation>
    <scope>NUCLEOTIDE SEQUENCE</scope>
    <source>
        <strain evidence="3">CBS 122368</strain>
    </source>
</reference>
<evidence type="ECO:0000259" key="2">
    <source>
        <dbReference type="Pfam" id="PF26640"/>
    </source>
</evidence>
<evidence type="ECO:0000259" key="1">
    <source>
        <dbReference type="Pfam" id="PF06985"/>
    </source>
</evidence>
<dbReference type="EMBL" id="ML987191">
    <property type="protein sequence ID" value="KAF2252803.1"/>
    <property type="molecule type" value="Genomic_DNA"/>
</dbReference>
<dbReference type="Pfam" id="PF26640">
    <property type="entry name" value="DUF8212"/>
    <property type="match status" value="1"/>
</dbReference>
<dbReference type="PANTHER" id="PTHR10622">
    <property type="entry name" value="HET DOMAIN-CONTAINING PROTEIN"/>
    <property type="match status" value="1"/>
</dbReference>
<dbReference type="GeneID" id="54576596"/>
<accession>A0A6A6IUF4</accession>
<feature type="domain" description="DUF8212" evidence="2">
    <location>
        <begin position="219"/>
        <end position="242"/>
    </location>
</feature>
<dbReference type="RefSeq" id="XP_033687807.1">
    <property type="nucleotide sequence ID" value="XM_033823266.1"/>
</dbReference>
<evidence type="ECO:0000313" key="3">
    <source>
        <dbReference type="EMBL" id="KAF2252803.1"/>
    </source>
</evidence>
<dbReference type="Pfam" id="PF06985">
    <property type="entry name" value="HET"/>
    <property type="match status" value="1"/>
</dbReference>
<dbReference type="OrthoDB" id="674604at2759"/>
<proteinExistence type="predicted"/>